<gene>
    <name evidence="1" type="ORF">F511_38034</name>
</gene>
<dbReference type="PANTHER" id="PTHR33527">
    <property type="entry name" value="OS07G0274300 PROTEIN"/>
    <property type="match status" value="1"/>
</dbReference>
<organism evidence="1 2">
    <name type="scientific">Dorcoceras hygrometricum</name>
    <dbReference type="NCBI Taxonomy" id="472368"/>
    <lineage>
        <taxon>Eukaryota</taxon>
        <taxon>Viridiplantae</taxon>
        <taxon>Streptophyta</taxon>
        <taxon>Embryophyta</taxon>
        <taxon>Tracheophyta</taxon>
        <taxon>Spermatophyta</taxon>
        <taxon>Magnoliopsida</taxon>
        <taxon>eudicotyledons</taxon>
        <taxon>Gunneridae</taxon>
        <taxon>Pentapetalae</taxon>
        <taxon>asterids</taxon>
        <taxon>lamiids</taxon>
        <taxon>Lamiales</taxon>
        <taxon>Gesneriaceae</taxon>
        <taxon>Didymocarpoideae</taxon>
        <taxon>Trichosporeae</taxon>
        <taxon>Loxocarpinae</taxon>
        <taxon>Dorcoceras</taxon>
    </lineage>
</organism>
<dbReference type="EMBL" id="KV003219">
    <property type="protein sequence ID" value="KZV36775.1"/>
    <property type="molecule type" value="Genomic_DNA"/>
</dbReference>
<dbReference type="OrthoDB" id="1882251at2759"/>
<sequence length="103" mass="11887">MNAPTNAMANEVGSSHVSQLNAFAEPYTPLMSLQQEYSRIRRVYGDCVESVYVHQRDGRVPEFGRIIFRSTHMAAWILGDQSMVEIIIRGRPIWLKRYIASYH</sequence>
<dbReference type="PANTHER" id="PTHR33527:SF53">
    <property type="entry name" value="OS10G0561000 PROTEIN"/>
    <property type="match status" value="1"/>
</dbReference>
<evidence type="ECO:0000313" key="2">
    <source>
        <dbReference type="Proteomes" id="UP000250235"/>
    </source>
</evidence>
<proteinExistence type="predicted"/>
<protein>
    <submittedName>
        <fullName evidence="1">Uncharacterized protein</fullName>
    </submittedName>
</protein>
<keyword evidence="2" id="KW-1185">Reference proteome</keyword>
<evidence type="ECO:0000313" key="1">
    <source>
        <dbReference type="EMBL" id="KZV36775.1"/>
    </source>
</evidence>
<accession>A0A2Z7BXJ4</accession>
<name>A0A2Z7BXJ4_9LAMI</name>
<dbReference type="Proteomes" id="UP000250235">
    <property type="component" value="Unassembled WGS sequence"/>
</dbReference>
<reference evidence="1 2" key="1">
    <citation type="journal article" date="2015" name="Proc. Natl. Acad. Sci. U.S.A.">
        <title>The resurrection genome of Boea hygrometrica: A blueprint for survival of dehydration.</title>
        <authorList>
            <person name="Xiao L."/>
            <person name="Yang G."/>
            <person name="Zhang L."/>
            <person name="Yang X."/>
            <person name="Zhao S."/>
            <person name="Ji Z."/>
            <person name="Zhou Q."/>
            <person name="Hu M."/>
            <person name="Wang Y."/>
            <person name="Chen M."/>
            <person name="Xu Y."/>
            <person name="Jin H."/>
            <person name="Xiao X."/>
            <person name="Hu G."/>
            <person name="Bao F."/>
            <person name="Hu Y."/>
            <person name="Wan P."/>
            <person name="Li L."/>
            <person name="Deng X."/>
            <person name="Kuang T."/>
            <person name="Xiang C."/>
            <person name="Zhu J.K."/>
            <person name="Oliver M.J."/>
            <person name="He Y."/>
        </authorList>
    </citation>
    <scope>NUCLEOTIDE SEQUENCE [LARGE SCALE GENOMIC DNA]</scope>
    <source>
        <strain evidence="2">cv. XS01</strain>
    </source>
</reference>
<dbReference type="AlphaFoldDB" id="A0A2Z7BXJ4"/>